<dbReference type="Gramene" id="GBG86803">
    <property type="protein sequence ID" value="GBG86803"/>
    <property type="gene ID" value="CBR_g42086"/>
</dbReference>
<dbReference type="Proteomes" id="UP000265515">
    <property type="component" value="Unassembled WGS sequence"/>
</dbReference>
<evidence type="ECO:0000313" key="2">
    <source>
        <dbReference type="Proteomes" id="UP000265515"/>
    </source>
</evidence>
<sequence>MLKVGLEGGAMDKDVIEVNDDTDFEEVAEDVIHGGLECGRGVGESKGHYKELAVPKARTKCGLVGVLLADADLVEATAEVNFGKVFGSTKVEPVVDEGGGVDDVLAERADDVLAERAVDVDEGRGGTQAEMVETDVLMSSMDDWRDVIMRKRAARSMAASGASVCSPVRLRAMLSTESVRMPDISMLDDWAMVVEEAVVAAAEELAADDMEATAAAAASTTAR</sequence>
<reference evidence="1 2" key="1">
    <citation type="journal article" date="2018" name="Cell">
        <title>The Chara Genome: Secondary Complexity and Implications for Plant Terrestrialization.</title>
        <authorList>
            <person name="Nishiyama T."/>
            <person name="Sakayama H."/>
            <person name="Vries J.D."/>
            <person name="Buschmann H."/>
            <person name="Saint-Marcoux D."/>
            <person name="Ullrich K.K."/>
            <person name="Haas F.B."/>
            <person name="Vanderstraeten L."/>
            <person name="Becker D."/>
            <person name="Lang D."/>
            <person name="Vosolsobe S."/>
            <person name="Rombauts S."/>
            <person name="Wilhelmsson P.K.I."/>
            <person name="Janitza P."/>
            <person name="Kern R."/>
            <person name="Heyl A."/>
            <person name="Rumpler F."/>
            <person name="Villalobos L.I.A.C."/>
            <person name="Clay J.M."/>
            <person name="Skokan R."/>
            <person name="Toyoda A."/>
            <person name="Suzuki Y."/>
            <person name="Kagoshima H."/>
            <person name="Schijlen E."/>
            <person name="Tajeshwar N."/>
            <person name="Catarino B."/>
            <person name="Hetherington A.J."/>
            <person name="Saltykova A."/>
            <person name="Bonnot C."/>
            <person name="Breuninger H."/>
            <person name="Symeonidi A."/>
            <person name="Radhakrishnan G.V."/>
            <person name="Van Nieuwerburgh F."/>
            <person name="Deforce D."/>
            <person name="Chang C."/>
            <person name="Karol K.G."/>
            <person name="Hedrich R."/>
            <person name="Ulvskov P."/>
            <person name="Glockner G."/>
            <person name="Delwiche C.F."/>
            <person name="Petrasek J."/>
            <person name="Van de Peer Y."/>
            <person name="Friml J."/>
            <person name="Beilby M."/>
            <person name="Dolan L."/>
            <person name="Kohara Y."/>
            <person name="Sugano S."/>
            <person name="Fujiyama A."/>
            <person name="Delaux P.-M."/>
            <person name="Quint M."/>
            <person name="TheiBen G."/>
            <person name="Hagemann M."/>
            <person name="Harholt J."/>
            <person name="Dunand C."/>
            <person name="Zachgo S."/>
            <person name="Langdale J."/>
            <person name="Maumus F."/>
            <person name="Straeten D.V.D."/>
            <person name="Gould S.B."/>
            <person name="Rensing S.A."/>
        </authorList>
    </citation>
    <scope>NUCLEOTIDE SEQUENCE [LARGE SCALE GENOMIC DNA]</scope>
    <source>
        <strain evidence="1 2">S276</strain>
    </source>
</reference>
<dbReference type="AlphaFoldDB" id="A0A388LX18"/>
<evidence type="ECO:0000313" key="1">
    <source>
        <dbReference type="EMBL" id="GBG86803.1"/>
    </source>
</evidence>
<comment type="caution">
    <text evidence="1">The sequence shown here is derived from an EMBL/GenBank/DDBJ whole genome shotgun (WGS) entry which is preliminary data.</text>
</comment>
<organism evidence="1 2">
    <name type="scientific">Chara braunii</name>
    <name type="common">Braun's stonewort</name>
    <dbReference type="NCBI Taxonomy" id="69332"/>
    <lineage>
        <taxon>Eukaryota</taxon>
        <taxon>Viridiplantae</taxon>
        <taxon>Streptophyta</taxon>
        <taxon>Charophyceae</taxon>
        <taxon>Charales</taxon>
        <taxon>Characeae</taxon>
        <taxon>Chara</taxon>
    </lineage>
</organism>
<gene>
    <name evidence="1" type="ORF">CBR_g42086</name>
</gene>
<keyword evidence="2" id="KW-1185">Reference proteome</keyword>
<proteinExistence type="predicted"/>
<name>A0A388LX18_CHABU</name>
<accession>A0A388LX18</accession>
<dbReference type="OrthoDB" id="2693386at2759"/>
<dbReference type="EMBL" id="BFEA01000580">
    <property type="protein sequence ID" value="GBG86803.1"/>
    <property type="molecule type" value="Genomic_DNA"/>
</dbReference>
<protein>
    <submittedName>
        <fullName evidence="1">Uncharacterized protein</fullName>
    </submittedName>
</protein>